<evidence type="ECO:0000256" key="1">
    <source>
        <dbReference type="ARBA" id="ARBA00023015"/>
    </source>
</evidence>
<sequence length="197" mass="21854">MPRKANISTQDLTDRALEHFWKNGFHASSMDDLVKSTGATRHAIYGAFGGKKQMFLACFQRYQDLVVSPAFTQVEEDDATLEQVASYFEIQITRAEEIGLPGPGCLVANSATEVAPHDTEVHAKVDAHNTRLKQGFLNALNNEKPDVPPEELEMLAGLLVVFTNGLWSTSRLTKDGEFLRTSADQFLETIRTRITAP</sequence>
<feature type="DNA-binding region" description="H-T-H motif" evidence="4">
    <location>
        <begin position="29"/>
        <end position="48"/>
    </location>
</feature>
<dbReference type="EMBL" id="FPBD01000008">
    <property type="protein sequence ID" value="SFU09376.1"/>
    <property type="molecule type" value="Genomic_DNA"/>
</dbReference>
<keyword evidence="7" id="KW-1185">Reference proteome</keyword>
<dbReference type="Proteomes" id="UP000183371">
    <property type="component" value="Unassembled WGS sequence"/>
</dbReference>
<name>A0A1I7DCQ5_9HYPH</name>
<dbReference type="GO" id="GO:0003677">
    <property type="term" value="F:DNA binding"/>
    <property type="evidence" value="ECO:0007669"/>
    <property type="project" value="UniProtKB-UniRule"/>
</dbReference>
<dbReference type="InterPro" id="IPR009057">
    <property type="entry name" value="Homeodomain-like_sf"/>
</dbReference>
<dbReference type="SUPFAM" id="SSF46689">
    <property type="entry name" value="Homeodomain-like"/>
    <property type="match status" value="1"/>
</dbReference>
<keyword evidence="2 4" id="KW-0238">DNA-binding</keyword>
<gene>
    <name evidence="6" type="ORF">SAMN05444141_108146</name>
</gene>
<dbReference type="SUPFAM" id="SSF48498">
    <property type="entry name" value="Tetracyclin repressor-like, C-terminal domain"/>
    <property type="match status" value="1"/>
</dbReference>
<dbReference type="Gene3D" id="1.10.10.60">
    <property type="entry name" value="Homeodomain-like"/>
    <property type="match status" value="1"/>
</dbReference>
<evidence type="ECO:0000259" key="5">
    <source>
        <dbReference type="PROSITE" id="PS50977"/>
    </source>
</evidence>
<dbReference type="AlphaFoldDB" id="A0A1I7DCQ5"/>
<dbReference type="InterPro" id="IPR001647">
    <property type="entry name" value="HTH_TetR"/>
</dbReference>
<organism evidence="6 7">
    <name type="scientific">Pseudovibrio denitrificans</name>
    <dbReference type="NCBI Taxonomy" id="258256"/>
    <lineage>
        <taxon>Bacteria</taxon>
        <taxon>Pseudomonadati</taxon>
        <taxon>Pseudomonadota</taxon>
        <taxon>Alphaproteobacteria</taxon>
        <taxon>Hyphomicrobiales</taxon>
        <taxon>Stappiaceae</taxon>
        <taxon>Pseudovibrio</taxon>
    </lineage>
</organism>
<evidence type="ECO:0000256" key="3">
    <source>
        <dbReference type="ARBA" id="ARBA00023163"/>
    </source>
</evidence>
<evidence type="ECO:0000313" key="7">
    <source>
        <dbReference type="Proteomes" id="UP000183371"/>
    </source>
</evidence>
<dbReference type="Gene3D" id="1.10.357.10">
    <property type="entry name" value="Tetracycline Repressor, domain 2"/>
    <property type="match status" value="1"/>
</dbReference>
<dbReference type="Pfam" id="PF00440">
    <property type="entry name" value="TetR_N"/>
    <property type="match status" value="1"/>
</dbReference>
<reference evidence="7" key="1">
    <citation type="submission" date="2016-10" db="EMBL/GenBank/DDBJ databases">
        <authorList>
            <person name="Varghese N."/>
            <person name="Submissions S."/>
        </authorList>
    </citation>
    <scope>NUCLEOTIDE SEQUENCE [LARGE SCALE GENOMIC DNA]</scope>
    <source>
        <strain evidence="7">DSM 17465</strain>
    </source>
</reference>
<evidence type="ECO:0000256" key="4">
    <source>
        <dbReference type="PROSITE-ProRule" id="PRU00335"/>
    </source>
</evidence>
<evidence type="ECO:0000256" key="2">
    <source>
        <dbReference type="ARBA" id="ARBA00023125"/>
    </source>
</evidence>
<feature type="domain" description="HTH tetR-type" evidence="5">
    <location>
        <begin position="6"/>
        <end position="66"/>
    </location>
</feature>
<keyword evidence="3" id="KW-0804">Transcription</keyword>
<dbReference type="PROSITE" id="PS50977">
    <property type="entry name" value="HTH_TETR_2"/>
    <property type="match status" value="1"/>
</dbReference>
<accession>A0A1I7DCQ5</accession>
<protein>
    <submittedName>
        <fullName evidence="6">Transcriptional regulator, TetR family</fullName>
    </submittedName>
</protein>
<evidence type="ECO:0000313" key="6">
    <source>
        <dbReference type="EMBL" id="SFU09376.1"/>
    </source>
</evidence>
<dbReference type="PANTHER" id="PTHR47506">
    <property type="entry name" value="TRANSCRIPTIONAL REGULATORY PROTEIN"/>
    <property type="match status" value="1"/>
</dbReference>
<dbReference type="PANTHER" id="PTHR47506:SF10">
    <property type="entry name" value="TRANSCRIPTIONAL REGULATORY PROTEIN"/>
    <property type="match status" value="1"/>
</dbReference>
<dbReference type="InterPro" id="IPR036271">
    <property type="entry name" value="Tet_transcr_reg_TetR-rel_C_sf"/>
</dbReference>
<keyword evidence="1" id="KW-0805">Transcription regulation</keyword>
<proteinExistence type="predicted"/>